<accession>A0A1T4NPR8</accession>
<gene>
    <name evidence="6" type="ORF">SAMN02745174_01615</name>
</gene>
<dbReference type="STRING" id="180163.SAMN02745174_01615"/>
<keyword evidence="5" id="KW-0949">S-adenosyl-L-methionine</keyword>
<dbReference type="AlphaFoldDB" id="A0A1T4NPR8"/>
<dbReference type="HAMAP" id="MF_01848">
    <property type="entry name" value="23SrRNA_methyltr_F"/>
    <property type="match status" value="1"/>
</dbReference>
<evidence type="ECO:0000256" key="2">
    <source>
        <dbReference type="ARBA" id="ARBA00022552"/>
    </source>
</evidence>
<dbReference type="PANTHER" id="PTHR13393">
    <property type="entry name" value="SAM-DEPENDENT METHYLTRANSFERASE"/>
    <property type="match status" value="1"/>
</dbReference>
<dbReference type="NCBIfam" id="NF008725">
    <property type="entry name" value="PRK11727.1"/>
    <property type="match status" value="1"/>
</dbReference>
<keyword evidence="3 6" id="KW-0489">Methyltransferase</keyword>
<dbReference type="OrthoDB" id="1115728at2"/>
<keyword evidence="4 6" id="KW-0808">Transferase</keyword>
<keyword evidence="7" id="KW-1185">Reference proteome</keyword>
<evidence type="ECO:0000256" key="4">
    <source>
        <dbReference type="ARBA" id="ARBA00022679"/>
    </source>
</evidence>
<dbReference type="EMBL" id="FUWX01000011">
    <property type="protein sequence ID" value="SJZ81056.1"/>
    <property type="molecule type" value="Genomic_DNA"/>
</dbReference>
<dbReference type="Gene3D" id="3.40.50.150">
    <property type="entry name" value="Vaccinia Virus protein VP39"/>
    <property type="match status" value="1"/>
</dbReference>
<keyword evidence="2" id="KW-0698">rRNA processing</keyword>
<sequence length="294" mass="33181">MKKPVTKGELHPNNPHKGKYDFKVLTENLPELKPFIIKNPRGEDTIDFSDNQGVIYLNKALIKTFYNVDSWDIPKGFLCPPIPGRADYIHYIKDLIGNKKKVTVLDIGTGANCIYPIIGSQSYGWNYIGSDIDPKSIENAQKIIDANDNLKNKIKLRLQKDKNHIFVGIIGKNDKFDLTMCNPPFHASLEDALKANKRKVDNLNKGNKDIKKGLNFGGQKAELWCPGGERLFLKKMAKESAIFASQVNYFTSLISNKDNIKPTIKVLEKLGAKCKILEMSQGQKISRVLAWTFK</sequence>
<dbReference type="InterPro" id="IPR010286">
    <property type="entry name" value="METTL16/RlmF"/>
</dbReference>
<dbReference type="InterPro" id="IPR016909">
    <property type="entry name" value="rRNA_lsu_MeTfrase_F"/>
</dbReference>
<dbReference type="PANTHER" id="PTHR13393:SF0">
    <property type="entry name" value="RNA N6-ADENOSINE-METHYLTRANSFERASE METTL16"/>
    <property type="match status" value="1"/>
</dbReference>
<evidence type="ECO:0000256" key="5">
    <source>
        <dbReference type="ARBA" id="ARBA00022691"/>
    </source>
</evidence>
<dbReference type="GO" id="GO:0070475">
    <property type="term" value="P:rRNA base methylation"/>
    <property type="evidence" value="ECO:0007669"/>
    <property type="project" value="TreeGrafter"/>
</dbReference>
<proteinExistence type="inferred from homology"/>
<keyword evidence="1" id="KW-0963">Cytoplasm</keyword>
<dbReference type="InterPro" id="IPR029063">
    <property type="entry name" value="SAM-dependent_MTases_sf"/>
</dbReference>
<dbReference type="SUPFAM" id="SSF53335">
    <property type="entry name" value="S-adenosyl-L-methionine-dependent methyltransferases"/>
    <property type="match status" value="1"/>
</dbReference>
<organism evidence="6 7">
    <name type="scientific">Cetobacterium ceti</name>
    <dbReference type="NCBI Taxonomy" id="180163"/>
    <lineage>
        <taxon>Bacteria</taxon>
        <taxon>Fusobacteriati</taxon>
        <taxon>Fusobacteriota</taxon>
        <taxon>Fusobacteriia</taxon>
        <taxon>Fusobacteriales</taxon>
        <taxon>Fusobacteriaceae</taxon>
        <taxon>Cetobacterium</taxon>
    </lineage>
</organism>
<reference evidence="6 7" key="1">
    <citation type="submission" date="2017-02" db="EMBL/GenBank/DDBJ databases">
        <authorList>
            <person name="Peterson S.W."/>
        </authorList>
    </citation>
    <scope>NUCLEOTIDE SEQUENCE [LARGE SCALE GENOMIC DNA]</scope>
    <source>
        <strain evidence="6 7">ATCC 700028</strain>
    </source>
</reference>
<dbReference type="Proteomes" id="UP000191153">
    <property type="component" value="Unassembled WGS sequence"/>
</dbReference>
<evidence type="ECO:0000313" key="7">
    <source>
        <dbReference type="Proteomes" id="UP000191153"/>
    </source>
</evidence>
<dbReference type="GO" id="GO:0005737">
    <property type="term" value="C:cytoplasm"/>
    <property type="evidence" value="ECO:0007669"/>
    <property type="project" value="InterPro"/>
</dbReference>
<dbReference type="Pfam" id="PF05971">
    <property type="entry name" value="Methyltransf_10"/>
    <property type="match status" value="1"/>
</dbReference>
<evidence type="ECO:0000256" key="3">
    <source>
        <dbReference type="ARBA" id="ARBA00022603"/>
    </source>
</evidence>
<dbReference type="PIRSF" id="PIRSF029038">
    <property type="entry name" value="Mtase_YbiN_prd"/>
    <property type="match status" value="1"/>
</dbReference>
<evidence type="ECO:0000256" key="1">
    <source>
        <dbReference type="ARBA" id="ARBA00022490"/>
    </source>
</evidence>
<dbReference type="CDD" id="cd02440">
    <property type="entry name" value="AdoMet_MTases"/>
    <property type="match status" value="1"/>
</dbReference>
<protein>
    <submittedName>
        <fullName evidence="6">23S rRNA m(6)A-1618 methyltransferase</fullName>
    </submittedName>
</protein>
<name>A0A1T4NPR8_9FUSO</name>
<evidence type="ECO:0000313" key="6">
    <source>
        <dbReference type="EMBL" id="SJZ81056.1"/>
    </source>
</evidence>
<dbReference type="GO" id="GO:0052907">
    <property type="term" value="F:23S rRNA (adenine(1618)-N(6))-methyltransferase activity"/>
    <property type="evidence" value="ECO:0007669"/>
    <property type="project" value="TreeGrafter"/>
</dbReference>